<keyword evidence="3" id="KW-1185">Reference proteome</keyword>
<sequence length="99" mass="10200">MTSPPDYALQRKLLAASPTMTSAITSPRCQGRQPIPSQPSPEWQGSAVMSPETTQPGPVPSPNPPNSINVLGPSASGNACAQHLAILAMLCSAINHLSA</sequence>
<evidence type="ECO:0000313" key="2">
    <source>
        <dbReference type="EMBL" id="KAF2263909.1"/>
    </source>
</evidence>
<feature type="region of interest" description="Disordered" evidence="1">
    <location>
        <begin position="19"/>
        <end position="67"/>
    </location>
</feature>
<protein>
    <submittedName>
        <fullName evidence="2">Uncharacterized protein</fullName>
    </submittedName>
</protein>
<gene>
    <name evidence="2" type="ORF">CC78DRAFT_581029</name>
</gene>
<dbReference type="AlphaFoldDB" id="A0A9P4N5W8"/>
<name>A0A9P4N5W8_9PLEO</name>
<accession>A0A9P4N5W8</accession>
<dbReference type="Proteomes" id="UP000800093">
    <property type="component" value="Unassembled WGS sequence"/>
</dbReference>
<proteinExistence type="predicted"/>
<reference evidence="3" key="1">
    <citation type="journal article" date="2020" name="Stud. Mycol.">
        <title>101 Dothideomycetes genomes: A test case for predicting lifestyles and emergence of pathogens.</title>
        <authorList>
            <person name="Haridas S."/>
            <person name="Albert R."/>
            <person name="Binder M."/>
            <person name="Bloem J."/>
            <person name="LaButti K."/>
            <person name="Salamov A."/>
            <person name="Andreopoulos B."/>
            <person name="Baker S."/>
            <person name="Barry K."/>
            <person name="Bills G."/>
            <person name="Bluhm B."/>
            <person name="Cannon C."/>
            <person name="Castanera R."/>
            <person name="Culley D."/>
            <person name="Daum C."/>
            <person name="Ezra D."/>
            <person name="Gonzalez J."/>
            <person name="Henrissat B."/>
            <person name="Kuo A."/>
            <person name="Liang C."/>
            <person name="Lipzen A."/>
            <person name="Lutzoni F."/>
            <person name="Magnuson J."/>
            <person name="Mondo S."/>
            <person name="Nolan M."/>
            <person name="Ohm R."/>
            <person name="Pangilinan J."/>
            <person name="Park H.-J."/>
            <person name="Ramirez L."/>
            <person name="Alfaro M."/>
            <person name="Sun H."/>
            <person name="Tritt A."/>
            <person name="Yoshinaga Y."/>
            <person name="Zwiers L.-H."/>
            <person name="Turgeon B."/>
            <person name="Goodwin S."/>
            <person name="Spatafora J."/>
            <person name="Crous P."/>
            <person name="Grigoriev I."/>
        </authorList>
    </citation>
    <scope>NUCLEOTIDE SEQUENCE [LARGE SCALE GENOMIC DNA]</scope>
    <source>
        <strain evidence="3">CBS 304.66</strain>
    </source>
</reference>
<dbReference type="EMBL" id="ML986621">
    <property type="protein sequence ID" value="KAF2263909.1"/>
    <property type="molecule type" value="Genomic_DNA"/>
</dbReference>
<evidence type="ECO:0000313" key="3">
    <source>
        <dbReference type="Proteomes" id="UP000800093"/>
    </source>
</evidence>
<feature type="compositionally biased region" description="Polar residues" evidence="1">
    <location>
        <begin position="19"/>
        <end position="28"/>
    </location>
</feature>
<organism evidence="2 3">
    <name type="scientific">Lojkania enalia</name>
    <dbReference type="NCBI Taxonomy" id="147567"/>
    <lineage>
        <taxon>Eukaryota</taxon>
        <taxon>Fungi</taxon>
        <taxon>Dikarya</taxon>
        <taxon>Ascomycota</taxon>
        <taxon>Pezizomycotina</taxon>
        <taxon>Dothideomycetes</taxon>
        <taxon>Pleosporomycetidae</taxon>
        <taxon>Pleosporales</taxon>
        <taxon>Pleosporales incertae sedis</taxon>
        <taxon>Lojkania</taxon>
    </lineage>
</organism>
<comment type="caution">
    <text evidence="2">The sequence shown here is derived from an EMBL/GenBank/DDBJ whole genome shotgun (WGS) entry which is preliminary data.</text>
</comment>
<evidence type="ECO:0000256" key="1">
    <source>
        <dbReference type="SAM" id="MobiDB-lite"/>
    </source>
</evidence>